<dbReference type="GO" id="GO:0003824">
    <property type="term" value="F:catalytic activity"/>
    <property type="evidence" value="ECO:0007669"/>
    <property type="project" value="InterPro"/>
</dbReference>
<dbReference type="PANTHER" id="PTHR45527:SF1">
    <property type="entry name" value="FATTY ACID SYNTHASE"/>
    <property type="match status" value="1"/>
</dbReference>
<dbReference type="InterPro" id="IPR001242">
    <property type="entry name" value="Condensation_dom"/>
</dbReference>
<dbReference type="EMBL" id="QYZD01000025">
    <property type="protein sequence ID" value="RJG21331.1"/>
    <property type="molecule type" value="Genomic_DNA"/>
</dbReference>
<dbReference type="GO" id="GO:0031177">
    <property type="term" value="F:phosphopantetheine binding"/>
    <property type="evidence" value="ECO:0007669"/>
    <property type="project" value="TreeGrafter"/>
</dbReference>
<name>A0A3A3GEC9_PANTH</name>
<organism evidence="3 4">
    <name type="scientific">Paenibacillus thiaminolyticus</name>
    <name type="common">Bacillus thiaminolyticus</name>
    <dbReference type="NCBI Taxonomy" id="49283"/>
    <lineage>
        <taxon>Bacteria</taxon>
        <taxon>Bacillati</taxon>
        <taxon>Bacillota</taxon>
        <taxon>Bacilli</taxon>
        <taxon>Bacillales</taxon>
        <taxon>Paenibacillaceae</taxon>
        <taxon>Paenibacillus</taxon>
    </lineage>
</organism>
<dbReference type="PANTHER" id="PTHR45527">
    <property type="entry name" value="NONRIBOSOMAL PEPTIDE SYNTHETASE"/>
    <property type="match status" value="1"/>
</dbReference>
<dbReference type="AlphaFoldDB" id="A0A3A3GEC9"/>
<comment type="caution">
    <text evidence="3">The sequence shown here is derived from an EMBL/GenBank/DDBJ whole genome shotgun (WGS) entry which is preliminary data.</text>
</comment>
<dbReference type="Proteomes" id="UP000266177">
    <property type="component" value="Unassembled WGS sequence"/>
</dbReference>
<proteinExistence type="predicted"/>
<feature type="domain" description="Condensation" evidence="2">
    <location>
        <begin position="4"/>
        <end position="113"/>
    </location>
</feature>
<evidence type="ECO:0000259" key="2">
    <source>
        <dbReference type="Pfam" id="PF00668"/>
    </source>
</evidence>
<dbReference type="GO" id="GO:0044550">
    <property type="term" value="P:secondary metabolite biosynthetic process"/>
    <property type="evidence" value="ECO:0007669"/>
    <property type="project" value="TreeGrafter"/>
</dbReference>
<evidence type="ECO:0000313" key="3">
    <source>
        <dbReference type="EMBL" id="RJG21331.1"/>
    </source>
</evidence>
<keyword evidence="1" id="KW-0677">Repeat</keyword>
<dbReference type="Gene3D" id="3.30.559.30">
    <property type="entry name" value="Nonribosomal peptide synthetase, condensation domain"/>
    <property type="match status" value="1"/>
</dbReference>
<dbReference type="SUPFAM" id="SSF52777">
    <property type="entry name" value="CoA-dependent acyltransferases"/>
    <property type="match status" value="1"/>
</dbReference>
<evidence type="ECO:0000256" key="1">
    <source>
        <dbReference type="ARBA" id="ARBA00022737"/>
    </source>
</evidence>
<dbReference type="GO" id="GO:0005829">
    <property type="term" value="C:cytosol"/>
    <property type="evidence" value="ECO:0007669"/>
    <property type="project" value="TreeGrafter"/>
</dbReference>
<accession>A0A3A3GEC9</accession>
<sequence>MLSWTAAVRELDPESGATVYMVLLDALSTLLVRLSGQEEVIIGSPAAGRPHAELKGMLGMFVSTLALRTYPAGEKIFAAYLQEVRQTALEAFEHGDYPFEELVEQVVRQRDTAATRASTRCSCCRTWSKRRLSCANCS</sequence>
<dbReference type="Pfam" id="PF00668">
    <property type="entry name" value="Condensation"/>
    <property type="match status" value="1"/>
</dbReference>
<dbReference type="GO" id="GO:0043041">
    <property type="term" value="P:amino acid activation for nonribosomal peptide biosynthetic process"/>
    <property type="evidence" value="ECO:0007669"/>
    <property type="project" value="TreeGrafter"/>
</dbReference>
<dbReference type="OrthoDB" id="2472181at2"/>
<reference evidence="3 4" key="1">
    <citation type="submission" date="2018-09" db="EMBL/GenBank/DDBJ databases">
        <title>Paenibacillus SK2017-BO5.</title>
        <authorList>
            <person name="Piskunova J.V."/>
            <person name="Dubiley S.A."/>
            <person name="Severinov K.V."/>
        </authorList>
    </citation>
    <scope>NUCLEOTIDE SEQUENCE [LARGE SCALE GENOMIC DNA]</scope>
    <source>
        <strain evidence="3 4">BO5</strain>
    </source>
</reference>
<evidence type="ECO:0000313" key="4">
    <source>
        <dbReference type="Proteomes" id="UP000266177"/>
    </source>
</evidence>
<gene>
    <name evidence="3" type="ORF">DQX05_21760</name>
</gene>
<protein>
    <recommendedName>
        <fullName evidence="2">Condensation domain-containing protein</fullName>
    </recommendedName>
</protein>